<dbReference type="EMBL" id="MU004184">
    <property type="protein sequence ID" value="KAF2499517.1"/>
    <property type="molecule type" value="Genomic_DNA"/>
</dbReference>
<feature type="compositionally biased region" description="Polar residues" evidence="1">
    <location>
        <begin position="104"/>
        <end position="124"/>
    </location>
</feature>
<evidence type="ECO:0000313" key="3">
    <source>
        <dbReference type="Proteomes" id="UP000799750"/>
    </source>
</evidence>
<feature type="compositionally biased region" description="Polar residues" evidence="1">
    <location>
        <begin position="55"/>
        <end position="71"/>
    </location>
</feature>
<organism evidence="2 3">
    <name type="scientific">Lophium mytilinum</name>
    <dbReference type="NCBI Taxonomy" id="390894"/>
    <lineage>
        <taxon>Eukaryota</taxon>
        <taxon>Fungi</taxon>
        <taxon>Dikarya</taxon>
        <taxon>Ascomycota</taxon>
        <taxon>Pezizomycotina</taxon>
        <taxon>Dothideomycetes</taxon>
        <taxon>Pleosporomycetidae</taxon>
        <taxon>Mytilinidiales</taxon>
        <taxon>Mytilinidiaceae</taxon>
        <taxon>Lophium</taxon>
    </lineage>
</organism>
<evidence type="ECO:0000313" key="2">
    <source>
        <dbReference type="EMBL" id="KAF2499517.1"/>
    </source>
</evidence>
<accession>A0A6A6R7Q5</accession>
<dbReference type="OrthoDB" id="3942014at2759"/>
<sequence>MQRPVRYTPRHPLFLNHTPRASEMDTKSLPDLPDEARSLPQPSSLDYDPFEDFDTPSQFRSTSANGYSYTTPPDLDNEDYDRPSSPLEGNEDASDYFLSRSHDQSLSTTNTGHSTSVSSPHPRFWNSTDSADFECAVAGEYSPYDNDLSTSSERGHSSATDRLHTSHSMNFLNMKAPPILSPHLQRQASLPMPSNTYDLAFFLKNTKPPNYSSGASASPAKDDTLARRKSKHKSPLRFLRVTRRSLASKIGPADG</sequence>
<reference evidence="2" key="1">
    <citation type="journal article" date="2020" name="Stud. Mycol.">
        <title>101 Dothideomycetes genomes: a test case for predicting lifestyles and emergence of pathogens.</title>
        <authorList>
            <person name="Haridas S."/>
            <person name="Albert R."/>
            <person name="Binder M."/>
            <person name="Bloem J."/>
            <person name="Labutti K."/>
            <person name="Salamov A."/>
            <person name="Andreopoulos B."/>
            <person name="Baker S."/>
            <person name="Barry K."/>
            <person name="Bills G."/>
            <person name="Bluhm B."/>
            <person name="Cannon C."/>
            <person name="Castanera R."/>
            <person name="Culley D."/>
            <person name="Daum C."/>
            <person name="Ezra D."/>
            <person name="Gonzalez J."/>
            <person name="Henrissat B."/>
            <person name="Kuo A."/>
            <person name="Liang C."/>
            <person name="Lipzen A."/>
            <person name="Lutzoni F."/>
            <person name="Magnuson J."/>
            <person name="Mondo S."/>
            <person name="Nolan M."/>
            <person name="Ohm R."/>
            <person name="Pangilinan J."/>
            <person name="Park H.-J."/>
            <person name="Ramirez L."/>
            <person name="Alfaro M."/>
            <person name="Sun H."/>
            <person name="Tritt A."/>
            <person name="Yoshinaga Y."/>
            <person name="Zwiers L.-H."/>
            <person name="Turgeon B."/>
            <person name="Goodwin S."/>
            <person name="Spatafora J."/>
            <person name="Crous P."/>
            <person name="Grigoriev I."/>
        </authorList>
    </citation>
    <scope>NUCLEOTIDE SEQUENCE</scope>
    <source>
        <strain evidence="2">CBS 269.34</strain>
    </source>
</reference>
<feature type="region of interest" description="Disordered" evidence="1">
    <location>
        <begin position="209"/>
        <end position="255"/>
    </location>
</feature>
<name>A0A6A6R7Q5_9PEZI</name>
<evidence type="ECO:0000256" key="1">
    <source>
        <dbReference type="SAM" id="MobiDB-lite"/>
    </source>
</evidence>
<protein>
    <submittedName>
        <fullName evidence="2">Uncharacterized protein</fullName>
    </submittedName>
</protein>
<dbReference type="Proteomes" id="UP000799750">
    <property type="component" value="Unassembled WGS sequence"/>
</dbReference>
<dbReference type="AlphaFoldDB" id="A0A6A6R7Q5"/>
<gene>
    <name evidence="2" type="ORF">BU16DRAFT_274299</name>
</gene>
<feature type="compositionally biased region" description="Basic residues" evidence="1">
    <location>
        <begin position="227"/>
        <end position="243"/>
    </location>
</feature>
<keyword evidence="3" id="KW-1185">Reference proteome</keyword>
<proteinExistence type="predicted"/>
<feature type="region of interest" description="Disordered" evidence="1">
    <location>
        <begin position="1"/>
        <end position="124"/>
    </location>
</feature>